<organism evidence="1 2">
    <name type="scientific">Heliocybe sulcata</name>
    <dbReference type="NCBI Taxonomy" id="5364"/>
    <lineage>
        <taxon>Eukaryota</taxon>
        <taxon>Fungi</taxon>
        <taxon>Dikarya</taxon>
        <taxon>Basidiomycota</taxon>
        <taxon>Agaricomycotina</taxon>
        <taxon>Agaricomycetes</taxon>
        <taxon>Gloeophyllales</taxon>
        <taxon>Gloeophyllaceae</taxon>
        <taxon>Heliocybe</taxon>
    </lineage>
</organism>
<dbReference type="AlphaFoldDB" id="A0A5C3MU86"/>
<dbReference type="OrthoDB" id="2755095at2759"/>
<evidence type="ECO:0000313" key="1">
    <source>
        <dbReference type="EMBL" id="TFK48587.1"/>
    </source>
</evidence>
<protein>
    <submittedName>
        <fullName evidence="1">Uncharacterized protein</fullName>
    </submittedName>
</protein>
<name>A0A5C3MU86_9AGAM</name>
<dbReference type="EMBL" id="ML213519">
    <property type="protein sequence ID" value="TFK48587.1"/>
    <property type="molecule type" value="Genomic_DNA"/>
</dbReference>
<keyword evidence="2" id="KW-1185">Reference proteome</keyword>
<dbReference type="Proteomes" id="UP000305948">
    <property type="component" value="Unassembled WGS sequence"/>
</dbReference>
<sequence>MAELEAAEQLPNDLRHSSVHFNRKMIEWMAKETFRSFKAQAARERDEVKMAKQLENERNTRRHNHRTTAKLHGVDPMPLLENIDIVSDYASGPEDEDKESKADWKRHMAINLGYDLNAMDPLEWKAFKVWECIRPSWHSHEFEWLLEDIMGLYLNSLSERDLSRFGPKRFHASTRWNERPPIHVPWDFTIQRGYYKEFQDSWEFLMQQWYTRGDPEGFGKNTPQPEDETSG</sequence>
<reference evidence="1 2" key="1">
    <citation type="journal article" date="2019" name="Nat. Ecol. Evol.">
        <title>Megaphylogeny resolves global patterns of mushroom evolution.</title>
        <authorList>
            <person name="Varga T."/>
            <person name="Krizsan K."/>
            <person name="Foldi C."/>
            <person name="Dima B."/>
            <person name="Sanchez-Garcia M."/>
            <person name="Sanchez-Ramirez S."/>
            <person name="Szollosi G.J."/>
            <person name="Szarkandi J.G."/>
            <person name="Papp V."/>
            <person name="Albert L."/>
            <person name="Andreopoulos W."/>
            <person name="Angelini C."/>
            <person name="Antonin V."/>
            <person name="Barry K.W."/>
            <person name="Bougher N.L."/>
            <person name="Buchanan P."/>
            <person name="Buyck B."/>
            <person name="Bense V."/>
            <person name="Catcheside P."/>
            <person name="Chovatia M."/>
            <person name="Cooper J."/>
            <person name="Damon W."/>
            <person name="Desjardin D."/>
            <person name="Finy P."/>
            <person name="Geml J."/>
            <person name="Haridas S."/>
            <person name="Hughes K."/>
            <person name="Justo A."/>
            <person name="Karasinski D."/>
            <person name="Kautmanova I."/>
            <person name="Kiss B."/>
            <person name="Kocsube S."/>
            <person name="Kotiranta H."/>
            <person name="LaButti K.M."/>
            <person name="Lechner B.E."/>
            <person name="Liimatainen K."/>
            <person name="Lipzen A."/>
            <person name="Lukacs Z."/>
            <person name="Mihaltcheva S."/>
            <person name="Morgado L.N."/>
            <person name="Niskanen T."/>
            <person name="Noordeloos M.E."/>
            <person name="Ohm R.A."/>
            <person name="Ortiz-Santana B."/>
            <person name="Ovrebo C."/>
            <person name="Racz N."/>
            <person name="Riley R."/>
            <person name="Savchenko A."/>
            <person name="Shiryaev A."/>
            <person name="Soop K."/>
            <person name="Spirin V."/>
            <person name="Szebenyi C."/>
            <person name="Tomsovsky M."/>
            <person name="Tulloss R.E."/>
            <person name="Uehling J."/>
            <person name="Grigoriev I.V."/>
            <person name="Vagvolgyi C."/>
            <person name="Papp T."/>
            <person name="Martin F.M."/>
            <person name="Miettinen O."/>
            <person name="Hibbett D.S."/>
            <person name="Nagy L.G."/>
        </authorList>
    </citation>
    <scope>NUCLEOTIDE SEQUENCE [LARGE SCALE GENOMIC DNA]</scope>
    <source>
        <strain evidence="1 2">OMC1185</strain>
    </source>
</reference>
<accession>A0A5C3MU86</accession>
<proteinExistence type="predicted"/>
<evidence type="ECO:0000313" key="2">
    <source>
        <dbReference type="Proteomes" id="UP000305948"/>
    </source>
</evidence>
<gene>
    <name evidence="1" type="ORF">OE88DRAFT_1737823</name>
</gene>